<evidence type="ECO:0000256" key="8">
    <source>
        <dbReference type="ARBA" id="ARBA00023274"/>
    </source>
</evidence>
<dbReference type="Pfam" id="PF01176">
    <property type="entry name" value="eIF-1a"/>
    <property type="match status" value="1"/>
</dbReference>
<comment type="function">
    <text evidence="1">One of the essential components for the initiation of protein synthesis. Stabilizes the binding of IF-2 and IF-3 on the 30S subunit to which N-formylmethionyl-tRNA(fMet) subsequently binds. Helps modulate mRNA selection, yielding the 30S pre-initiation complex (PIC). Upon addition of the 50S ribosomal subunit IF-1, IF-2 and IF-3 are released leaving the mature 70S translation initiation complex.</text>
</comment>
<keyword evidence="8" id="KW-0687">Ribonucleoprotein</keyword>
<accession>A0A9Q1GQE6</accession>
<dbReference type="GO" id="GO:0003743">
    <property type="term" value="F:translation initiation factor activity"/>
    <property type="evidence" value="ECO:0007669"/>
    <property type="project" value="UniProtKB-UniRule"/>
</dbReference>
<proteinExistence type="inferred from homology"/>
<dbReference type="Pfam" id="PF00411">
    <property type="entry name" value="Ribosomal_S11"/>
    <property type="match status" value="1"/>
</dbReference>
<evidence type="ECO:0000256" key="5">
    <source>
        <dbReference type="ARBA" id="ARBA00022540"/>
    </source>
</evidence>
<evidence type="ECO:0000256" key="3">
    <source>
        <dbReference type="ARBA" id="ARBA00010939"/>
    </source>
</evidence>
<dbReference type="GO" id="GO:0005829">
    <property type="term" value="C:cytosol"/>
    <property type="evidence" value="ECO:0007669"/>
    <property type="project" value="TreeGrafter"/>
</dbReference>
<dbReference type="InterPro" id="IPR004368">
    <property type="entry name" value="TIF_IF1"/>
</dbReference>
<dbReference type="AlphaFoldDB" id="A0A9Q1GQE6"/>
<dbReference type="PROSITE" id="PS50832">
    <property type="entry name" value="S1_IF1_TYPE"/>
    <property type="match status" value="1"/>
</dbReference>
<dbReference type="GO" id="GO:1990904">
    <property type="term" value="C:ribonucleoprotein complex"/>
    <property type="evidence" value="ECO:0007669"/>
    <property type="project" value="UniProtKB-KW"/>
</dbReference>
<dbReference type="NCBIfam" id="TIGR00008">
    <property type="entry name" value="infA"/>
    <property type="match status" value="1"/>
</dbReference>
<organism evidence="11 12">
    <name type="scientific">Carnegiea gigantea</name>
    <dbReference type="NCBI Taxonomy" id="171969"/>
    <lineage>
        <taxon>Eukaryota</taxon>
        <taxon>Viridiplantae</taxon>
        <taxon>Streptophyta</taxon>
        <taxon>Embryophyta</taxon>
        <taxon>Tracheophyta</taxon>
        <taxon>Spermatophyta</taxon>
        <taxon>Magnoliopsida</taxon>
        <taxon>eudicotyledons</taxon>
        <taxon>Gunneridae</taxon>
        <taxon>Pentapetalae</taxon>
        <taxon>Caryophyllales</taxon>
        <taxon>Cactineae</taxon>
        <taxon>Cactaceae</taxon>
        <taxon>Cactoideae</taxon>
        <taxon>Echinocereeae</taxon>
        <taxon>Carnegiea</taxon>
    </lineage>
</organism>
<dbReference type="OrthoDB" id="535480at2759"/>
<dbReference type="GO" id="GO:0003723">
    <property type="term" value="F:RNA binding"/>
    <property type="evidence" value="ECO:0007669"/>
    <property type="project" value="InterPro"/>
</dbReference>
<gene>
    <name evidence="11" type="ORF">Cgig2_012954</name>
</gene>
<dbReference type="Gene3D" id="2.40.50.140">
    <property type="entry name" value="Nucleic acid-binding proteins"/>
    <property type="match status" value="1"/>
</dbReference>
<dbReference type="InterPro" id="IPR001971">
    <property type="entry name" value="Ribosomal_uS11"/>
</dbReference>
<evidence type="ECO:0000256" key="2">
    <source>
        <dbReference type="ARBA" id="ARBA00006194"/>
    </source>
</evidence>
<dbReference type="GO" id="GO:0003735">
    <property type="term" value="F:structural constituent of ribosome"/>
    <property type="evidence" value="ECO:0007669"/>
    <property type="project" value="InterPro"/>
</dbReference>
<sequence>MKQQKVIYEGLVTQLFPNGMFYVCLDNADVILGYISRKIRRSSIRILFGDRVKIEVSRYYSTKGHIIYRLPCDNSYDQMIRRTKWFSNFKIPSHENVSPDARTIPKAVTHVQAGFHNTILTIADVGGQVVSWDLISAYGFRVGKRGTPLCGSSCGAKCYSYVNKQGMQEVEVKIKGPDHRRD</sequence>
<dbReference type="Gene3D" id="3.30.420.80">
    <property type="entry name" value="Ribosomal protein S11"/>
    <property type="match status" value="1"/>
</dbReference>
<keyword evidence="12" id="KW-1185">Reference proteome</keyword>
<evidence type="ECO:0000259" key="10">
    <source>
        <dbReference type="PROSITE" id="PS50832"/>
    </source>
</evidence>
<dbReference type="PANTHER" id="PTHR33370:SF1">
    <property type="entry name" value="TRANSLATION INITIATION FACTOR IF-1, CHLOROPLASTIC"/>
    <property type="match status" value="1"/>
</dbReference>
<evidence type="ECO:0000256" key="7">
    <source>
        <dbReference type="ARBA" id="ARBA00022980"/>
    </source>
</evidence>
<evidence type="ECO:0000256" key="1">
    <source>
        <dbReference type="ARBA" id="ARBA00003935"/>
    </source>
</evidence>
<dbReference type="InterPro" id="IPR006196">
    <property type="entry name" value="RNA-binding_domain_S1_IF1"/>
</dbReference>
<keyword evidence="5 9" id="KW-0396">Initiation factor</keyword>
<dbReference type="InterPro" id="IPR036967">
    <property type="entry name" value="Ribosomal_uS11_sf"/>
</dbReference>
<comment type="subunit">
    <text evidence="4">Component of the 30S ribosomal translation pre-initiation complex which assembles on the 30S ribosome in the order IF-2 and IF-3, IF-1 and N-formylmethionyl-tRNA(fMet); mRNA recruitment can occur at any time during PIC assembly.</text>
</comment>
<dbReference type="GO" id="GO:0043022">
    <property type="term" value="F:ribosome binding"/>
    <property type="evidence" value="ECO:0007669"/>
    <property type="project" value="TreeGrafter"/>
</dbReference>
<feature type="domain" description="S1-like" evidence="10">
    <location>
        <begin position="1"/>
        <end position="71"/>
    </location>
</feature>
<comment type="caution">
    <text evidence="11">The sequence shown here is derived from an EMBL/GenBank/DDBJ whole genome shotgun (WGS) entry which is preliminary data.</text>
</comment>
<dbReference type="Proteomes" id="UP001153076">
    <property type="component" value="Unassembled WGS sequence"/>
</dbReference>
<evidence type="ECO:0000313" key="11">
    <source>
        <dbReference type="EMBL" id="KAJ8422753.1"/>
    </source>
</evidence>
<dbReference type="SUPFAM" id="SSF50249">
    <property type="entry name" value="Nucleic acid-binding proteins"/>
    <property type="match status" value="1"/>
</dbReference>
<evidence type="ECO:0000313" key="12">
    <source>
        <dbReference type="Proteomes" id="UP001153076"/>
    </source>
</evidence>
<evidence type="ECO:0000256" key="6">
    <source>
        <dbReference type="ARBA" id="ARBA00022917"/>
    </source>
</evidence>
<protein>
    <recommendedName>
        <fullName evidence="10">S1-like domain-containing protein</fullName>
    </recommendedName>
</protein>
<dbReference type="PANTHER" id="PTHR33370">
    <property type="entry name" value="TRANSLATION INITIATION FACTOR IF-1, CHLOROPLASTIC"/>
    <property type="match status" value="1"/>
</dbReference>
<evidence type="ECO:0000256" key="9">
    <source>
        <dbReference type="PROSITE-ProRule" id="PRU00181"/>
    </source>
</evidence>
<dbReference type="SUPFAM" id="SSF53137">
    <property type="entry name" value="Translational machinery components"/>
    <property type="match status" value="1"/>
</dbReference>
<dbReference type="EMBL" id="JAKOGI010002157">
    <property type="protein sequence ID" value="KAJ8422753.1"/>
    <property type="molecule type" value="Genomic_DNA"/>
</dbReference>
<comment type="similarity">
    <text evidence="3">Belongs to the IF-1 family.</text>
</comment>
<evidence type="ECO:0000256" key="4">
    <source>
        <dbReference type="ARBA" id="ARBA00011599"/>
    </source>
</evidence>
<dbReference type="GO" id="GO:0005840">
    <property type="term" value="C:ribosome"/>
    <property type="evidence" value="ECO:0007669"/>
    <property type="project" value="UniProtKB-KW"/>
</dbReference>
<keyword evidence="6 9" id="KW-0648">Protein biosynthesis</keyword>
<keyword evidence="7" id="KW-0689">Ribosomal protein</keyword>
<reference evidence="11" key="1">
    <citation type="submission" date="2022-04" db="EMBL/GenBank/DDBJ databases">
        <title>Carnegiea gigantea Genome sequencing and assembly v2.</title>
        <authorList>
            <person name="Copetti D."/>
            <person name="Sanderson M.J."/>
            <person name="Burquez A."/>
            <person name="Wojciechowski M.F."/>
        </authorList>
    </citation>
    <scope>NUCLEOTIDE SEQUENCE</scope>
    <source>
        <strain evidence="11">SGP5-SGP5p</strain>
        <tissue evidence="11">Aerial part</tissue>
    </source>
</reference>
<name>A0A9Q1GQE6_9CARY</name>
<dbReference type="InterPro" id="IPR012340">
    <property type="entry name" value="NA-bd_OB-fold"/>
</dbReference>
<comment type="similarity">
    <text evidence="2">Belongs to the universal ribosomal protein uS11 family.</text>
</comment>